<organism evidence="8 9">
    <name type="scientific">Aerophobetes bacterium</name>
    <dbReference type="NCBI Taxonomy" id="2030807"/>
    <lineage>
        <taxon>Bacteria</taxon>
        <taxon>Candidatus Aerophobota</taxon>
    </lineage>
</organism>
<dbReference type="GO" id="GO:0005737">
    <property type="term" value="C:cytoplasm"/>
    <property type="evidence" value="ECO:0007669"/>
    <property type="project" value="UniProtKB-SubCell"/>
</dbReference>
<dbReference type="Proteomes" id="UP000316360">
    <property type="component" value="Unassembled WGS sequence"/>
</dbReference>
<evidence type="ECO:0000256" key="7">
    <source>
        <dbReference type="HAMAP-Rule" id="MF_00009"/>
    </source>
</evidence>
<dbReference type="PROSITE" id="PS01306">
    <property type="entry name" value="UPF0054"/>
    <property type="match status" value="1"/>
</dbReference>
<comment type="caution">
    <text evidence="8">The sequence shown here is derived from an EMBL/GenBank/DDBJ whole genome shotgun (WGS) entry which is preliminary data.</text>
</comment>
<dbReference type="EC" id="3.1.-.-" evidence="7"/>
<dbReference type="NCBIfam" id="TIGR00043">
    <property type="entry name" value="rRNA maturation RNase YbeY"/>
    <property type="match status" value="1"/>
</dbReference>
<sequence length="152" mass="17590">MFKIQIRNLQRRQVNQRFLRKIISQTLKSESASEDKEVSLALVSNKEISKLNERFRGARRTTDVLAFPLGGEFVSTKNLLGEVVISVDKAEEQARRERHSLKNELALLTVHGVLHLLGYTDKEKEKKEVMRDKEGQILHSLGIEVNLREERR</sequence>
<dbReference type="SUPFAM" id="SSF55486">
    <property type="entry name" value="Metalloproteases ('zincins'), catalytic domain"/>
    <property type="match status" value="1"/>
</dbReference>
<dbReference type="AlphaFoldDB" id="A0A523RV05"/>
<dbReference type="Gene3D" id="3.40.390.30">
    <property type="entry name" value="Metalloproteases ('zincins'), catalytic domain"/>
    <property type="match status" value="1"/>
</dbReference>
<protein>
    <recommendedName>
        <fullName evidence="7">Endoribonuclease YbeY</fullName>
        <ecNumber evidence="7">3.1.-.-</ecNumber>
    </recommendedName>
</protein>
<keyword evidence="7" id="KW-0690">Ribosome biogenesis</keyword>
<evidence type="ECO:0000256" key="1">
    <source>
        <dbReference type="ARBA" id="ARBA00010875"/>
    </source>
</evidence>
<evidence type="ECO:0000313" key="8">
    <source>
        <dbReference type="EMBL" id="TET09584.1"/>
    </source>
</evidence>
<comment type="cofactor">
    <cofactor evidence="7">
        <name>Zn(2+)</name>
        <dbReference type="ChEBI" id="CHEBI:29105"/>
    </cofactor>
    <text evidence="7">Binds 1 zinc ion.</text>
</comment>
<evidence type="ECO:0000256" key="4">
    <source>
        <dbReference type="ARBA" id="ARBA00022759"/>
    </source>
</evidence>
<keyword evidence="2 7" id="KW-0540">Nuclease</keyword>
<dbReference type="GO" id="GO:0008270">
    <property type="term" value="F:zinc ion binding"/>
    <property type="evidence" value="ECO:0007669"/>
    <property type="project" value="UniProtKB-UniRule"/>
</dbReference>
<dbReference type="InterPro" id="IPR002036">
    <property type="entry name" value="YbeY"/>
</dbReference>
<evidence type="ECO:0000256" key="3">
    <source>
        <dbReference type="ARBA" id="ARBA00022723"/>
    </source>
</evidence>
<dbReference type="PANTHER" id="PTHR46986">
    <property type="entry name" value="ENDORIBONUCLEASE YBEY, CHLOROPLASTIC"/>
    <property type="match status" value="1"/>
</dbReference>
<evidence type="ECO:0000256" key="2">
    <source>
        <dbReference type="ARBA" id="ARBA00022722"/>
    </source>
</evidence>
<dbReference type="GO" id="GO:0006364">
    <property type="term" value="P:rRNA processing"/>
    <property type="evidence" value="ECO:0007669"/>
    <property type="project" value="UniProtKB-UniRule"/>
</dbReference>
<proteinExistence type="inferred from homology"/>
<keyword evidence="6 7" id="KW-0862">Zinc</keyword>
<evidence type="ECO:0000256" key="5">
    <source>
        <dbReference type="ARBA" id="ARBA00022801"/>
    </source>
</evidence>
<comment type="subcellular location">
    <subcellularLocation>
        <location evidence="7">Cytoplasm</location>
    </subcellularLocation>
</comment>
<dbReference type="PANTHER" id="PTHR46986:SF1">
    <property type="entry name" value="ENDORIBONUCLEASE YBEY, CHLOROPLASTIC"/>
    <property type="match status" value="1"/>
</dbReference>
<dbReference type="InterPro" id="IPR023091">
    <property type="entry name" value="MetalPrtase_cat_dom_sf_prd"/>
</dbReference>
<dbReference type="HAMAP" id="MF_00009">
    <property type="entry name" value="Endoribonucl_YbeY"/>
    <property type="match status" value="1"/>
</dbReference>
<keyword evidence="7" id="KW-0698">rRNA processing</keyword>
<keyword evidence="3 7" id="KW-0479">Metal-binding</keyword>
<keyword evidence="5 7" id="KW-0378">Hydrolase</keyword>
<accession>A0A523RV05</accession>
<comment type="similarity">
    <text evidence="1 7">Belongs to the endoribonuclease YbeY family.</text>
</comment>
<reference evidence="8 9" key="1">
    <citation type="submission" date="2019-03" db="EMBL/GenBank/DDBJ databases">
        <title>Metabolic potential of uncultured bacteria and archaea associated with petroleum seepage in deep-sea sediments.</title>
        <authorList>
            <person name="Dong X."/>
            <person name="Hubert C."/>
        </authorList>
    </citation>
    <scope>NUCLEOTIDE SEQUENCE [LARGE SCALE GENOMIC DNA]</scope>
    <source>
        <strain evidence="8">E44_bin7</strain>
    </source>
</reference>
<keyword evidence="4 7" id="KW-0255">Endonuclease</keyword>
<evidence type="ECO:0000256" key="6">
    <source>
        <dbReference type="ARBA" id="ARBA00022833"/>
    </source>
</evidence>
<gene>
    <name evidence="7 8" type="primary">ybeY</name>
    <name evidence="8" type="ORF">E3J84_04955</name>
</gene>
<dbReference type="GO" id="GO:0004521">
    <property type="term" value="F:RNA endonuclease activity"/>
    <property type="evidence" value="ECO:0007669"/>
    <property type="project" value="UniProtKB-UniRule"/>
</dbReference>
<feature type="binding site" evidence="7">
    <location>
        <position position="111"/>
    </location>
    <ligand>
        <name>Zn(2+)</name>
        <dbReference type="ChEBI" id="CHEBI:29105"/>
        <note>catalytic</note>
    </ligand>
</feature>
<comment type="function">
    <text evidence="7">Single strand-specific metallo-endoribonuclease involved in late-stage 70S ribosome quality control and in maturation of the 3' terminus of the 16S rRNA.</text>
</comment>
<keyword evidence="7" id="KW-0963">Cytoplasm</keyword>
<feature type="binding site" evidence="7">
    <location>
        <position position="121"/>
    </location>
    <ligand>
        <name>Zn(2+)</name>
        <dbReference type="ChEBI" id="CHEBI:29105"/>
        <note>catalytic</note>
    </ligand>
</feature>
<dbReference type="Pfam" id="PF02130">
    <property type="entry name" value="YbeY"/>
    <property type="match status" value="1"/>
</dbReference>
<evidence type="ECO:0000313" key="9">
    <source>
        <dbReference type="Proteomes" id="UP000316360"/>
    </source>
</evidence>
<dbReference type="EMBL" id="SOKJ01000280">
    <property type="protein sequence ID" value="TET09584.1"/>
    <property type="molecule type" value="Genomic_DNA"/>
</dbReference>
<dbReference type="InterPro" id="IPR020549">
    <property type="entry name" value="YbeY_CS"/>
</dbReference>
<feature type="binding site" evidence="7">
    <location>
        <position position="115"/>
    </location>
    <ligand>
        <name>Zn(2+)</name>
        <dbReference type="ChEBI" id="CHEBI:29105"/>
        <note>catalytic</note>
    </ligand>
</feature>
<name>A0A523RV05_UNCAE</name>
<dbReference type="GO" id="GO:0004222">
    <property type="term" value="F:metalloendopeptidase activity"/>
    <property type="evidence" value="ECO:0007669"/>
    <property type="project" value="InterPro"/>
</dbReference>